<keyword evidence="2" id="KW-0805">Transcription regulation</keyword>
<comment type="similarity">
    <text evidence="1">Belongs to the LysR transcriptional regulatory family.</text>
</comment>
<keyword evidence="7" id="KW-1185">Reference proteome</keyword>
<organism evidence="6 7">
    <name type="scientific">Bordetella genomosp. 9</name>
    <dbReference type="NCBI Taxonomy" id="1416803"/>
    <lineage>
        <taxon>Bacteria</taxon>
        <taxon>Pseudomonadati</taxon>
        <taxon>Pseudomonadota</taxon>
        <taxon>Betaproteobacteria</taxon>
        <taxon>Burkholderiales</taxon>
        <taxon>Alcaligenaceae</taxon>
        <taxon>Bordetella</taxon>
    </lineage>
</organism>
<dbReference type="Pfam" id="PF03466">
    <property type="entry name" value="LysR_substrate"/>
    <property type="match status" value="1"/>
</dbReference>
<dbReference type="Gene3D" id="1.10.10.10">
    <property type="entry name" value="Winged helix-like DNA-binding domain superfamily/Winged helix DNA-binding domain"/>
    <property type="match status" value="1"/>
</dbReference>
<comment type="caution">
    <text evidence="6">The sequence shown here is derived from an EMBL/GenBank/DDBJ whole genome shotgun (WGS) entry which is preliminary data.</text>
</comment>
<evidence type="ECO:0000256" key="1">
    <source>
        <dbReference type="ARBA" id="ARBA00009437"/>
    </source>
</evidence>
<dbReference type="SUPFAM" id="SSF46785">
    <property type="entry name" value="Winged helix' DNA-binding domain"/>
    <property type="match status" value="1"/>
</dbReference>
<name>A0A261R481_9BORD</name>
<evidence type="ECO:0000313" key="7">
    <source>
        <dbReference type="Proteomes" id="UP000216857"/>
    </source>
</evidence>
<protein>
    <recommendedName>
        <fullName evidence="5">HTH lysR-type domain-containing protein</fullName>
    </recommendedName>
</protein>
<dbReference type="Gene3D" id="3.40.190.10">
    <property type="entry name" value="Periplasmic binding protein-like II"/>
    <property type="match status" value="2"/>
</dbReference>
<dbReference type="Pfam" id="PF00126">
    <property type="entry name" value="HTH_1"/>
    <property type="match status" value="1"/>
</dbReference>
<evidence type="ECO:0000313" key="6">
    <source>
        <dbReference type="EMBL" id="OZI19829.1"/>
    </source>
</evidence>
<evidence type="ECO:0000256" key="2">
    <source>
        <dbReference type="ARBA" id="ARBA00023015"/>
    </source>
</evidence>
<dbReference type="EMBL" id="NEVJ01000003">
    <property type="protein sequence ID" value="OZI19829.1"/>
    <property type="molecule type" value="Genomic_DNA"/>
</dbReference>
<dbReference type="InterPro" id="IPR036388">
    <property type="entry name" value="WH-like_DNA-bd_sf"/>
</dbReference>
<accession>A0A261R481</accession>
<keyword evidence="4" id="KW-0804">Transcription</keyword>
<dbReference type="PROSITE" id="PS50931">
    <property type="entry name" value="HTH_LYSR"/>
    <property type="match status" value="1"/>
</dbReference>
<dbReference type="Proteomes" id="UP000216857">
    <property type="component" value="Unassembled WGS sequence"/>
</dbReference>
<dbReference type="AlphaFoldDB" id="A0A261R481"/>
<dbReference type="PANTHER" id="PTHR30126:SF97">
    <property type="entry name" value="HTH-TYPE TRANSCRIPTIONAL REGULATOR ABGR"/>
    <property type="match status" value="1"/>
</dbReference>
<feature type="domain" description="HTH lysR-type" evidence="5">
    <location>
        <begin position="12"/>
        <end position="69"/>
    </location>
</feature>
<dbReference type="InterPro" id="IPR005119">
    <property type="entry name" value="LysR_subst-bd"/>
</dbReference>
<dbReference type="RefSeq" id="WP_094848456.1">
    <property type="nucleotide sequence ID" value="NZ_NEVJ01000003.1"/>
</dbReference>
<dbReference type="InterPro" id="IPR000847">
    <property type="entry name" value="LysR_HTH_N"/>
</dbReference>
<evidence type="ECO:0000259" key="5">
    <source>
        <dbReference type="PROSITE" id="PS50931"/>
    </source>
</evidence>
<dbReference type="GO" id="GO:0003700">
    <property type="term" value="F:DNA-binding transcription factor activity"/>
    <property type="evidence" value="ECO:0007669"/>
    <property type="project" value="InterPro"/>
</dbReference>
<dbReference type="PANTHER" id="PTHR30126">
    <property type="entry name" value="HTH-TYPE TRANSCRIPTIONAL REGULATOR"/>
    <property type="match status" value="1"/>
</dbReference>
<dbReference type="GO" id="GO:0000976">
    <property type="term" value="F:transcription cis-regulatory region binding"/>
    <property type="evidence" value="ECO:0007669"/>
    <property type="project" value="TreeGrafter"/>
</dbReference>
<dbReference type="OrthoDB" id="8627799at2"/>
<dbReference type="InterPro" id="IPR036390">
    <property type="entry name" value="WH_DNA-bd_sf"/>
</dbReference>
<evidence type="ECO:0000256" key="4">
    <source>
        <dbReference type="ARBA" id="ARBA00023163"/>
    </source>
</evidence>
<dbReference type="SUPFAM" id="SSF53850">
    <property type="entry name" value="Periplasmic binding protein-like II"/>
    <property type="match status" value="1"/>
</dbReference>
<proteinExistence type="inferred from homology"/>
<gene>
    <name evidence="6" type="ORF">CAL26_19890</name>
</gene>
<keyword evidence="3" id="KW-0238">DNA-binding</keyword>
<reference evidence="6" key="1">
    <citation type="submission" date="2017-05" db="EMBL/GenBank/DDBJ databases">
        <title>Complete and WGS of Bordetella genogroups.</title>
        <authorList>
            <person name="Spilker T."/>
            <person name="Lipuma J."/>
        </authorList>
    </citation>
    <scope>NUCLEOTIDE SEQUENCE</scope>
    <source>
        <strain evidence="6">AU21707</strain>
    </source>
</reference>
<dbReference type="PRINTS" id="PR00039">
    <property type="entry name" value="HTHLYSR"/>
</dbReference>
<sequence length="318" mass="35461">MDPSALNFVRRLKIRHFSVLIAIAEHGSVTRAADALGISQSALTQTLAEVENIFGSPLFSRTSRGVVPTELGNMALARSRRFLQDVEFWEREVQAMSSGYRTHLNLGVVPHLSSALLARTVRTLVQQVNLSLTLHRGNTRQLLKLLRERKVDCVVGRLPPDDDLVGLSHRLLYEQRPALVAHPALAARLGKRDVQLKDLSSARWLLPLPDTPTRQRLNDEFRKHKLVPPAPIIETESSEVIEEMIASDDGMVSIVPEDVANDFRGRGRVATLDLRLQWMLPAIHIISEARDQPLPAEEHLAASLVRLRNEMNAAAAQP</sequence>
<evidence type="ECO:0000256" key="3">
    <source>
        <dbReference type="ARBA" id="ARBA00023125"/>
    </source>
</evidence>